<comment type="similarity">
    <text evidence="8 9">Belongs to the TRAP transporter small permease family.</text>
</comment>
<evidence type="ECO:0000259" key="10">
    <source>
        <dbReference type="Pfam" id="PF04290"/>
    </source>
</evidence>
<dbReference type="EMBL" id="QKZL01000005">
    <property type="protein sequence ID" value="PZX16996.1"/>
    <property type="molecule type" value="Genomic_DNA"/>
</dbReference>
<dbReference type="Proteomes" id="UP000248916">
    <property type="component" value="Unassembled WGS sequence"/>
</dbReference>
<feature type="transmembrane region" description="Helical" evidence="9">
    <location>
        <begin position="44"/>
        <end position="72"/>
    </location>
</feature>
<dbReference type="GO" id="GO:0022857">
    <property type="term" value="F:transmembrane transporter activity"/>
    <property type="evidence" value="ECO:0007669"/>
    <property type="project" value="UniProtKB-UniRule"/>
</dbReference>
<comment type="subunit">
    <text evidence="9">The complex comprises the extracytoplasmic solute receptor protein and the two transmembrane proteins.</text>
</comment>
<keyword evidence="4 9" id="KW-0997">Cell inner membrane</keyword>
<sequence length="222" mass="24231">MRRRVEELAIRSDRSREAQALSGGSDEMRILKAVLIPLQGLNTFLLMVGLWLALLALAAMVAVVILQVWYRYVLGNALPWPDEAARFLMLWMTGLAAPWGLRHHGFVAIEMLSAALPSAGARALNLVFLALGLTVVSMSLSLGWAHVNSGWLFASSSLRLPLDLVGGSAVKVKLAWMYMSIWIGMVLMTLVLVELILREIVKLAGGEQSLTPLDASDLPEAE</sequence>
<evidence type="ECO:0000256" key="6">
    <source>
        <dbReference type="ARBA" id="ARBA00022989"/>
    </source>
</evidence>
<feature type="transmembrane region" description="Helical" evidence="9">
    <location>
        <begin position="84"/>
        <end position="102"/>
    </location>
</feature>
<feature type="transmembrane region" description="Helical" evidence="9">
    <location>
        <begin position="175"/>
        <end position="197"/>
    </location>
</feature>
<dbReference type="PANTHER" id="PTHR35011">
    <property type="entry name" value="2,3-DIKETO-L-GULONATE TRAP TRANSPORTER SMALL PERMEASE PROTEIN YIAM"/>
    <property type="match status" value="1"/>
</dbReference>
<organism evidence="11 12">
    <name type="scientific">Palleronia aestuarii</name>
    <dbReference type="NCBI Taxonomy" id="568105"/>
    <lineage>
        <taxon>Bacteria</taxon>
        <taxon>Pseudomonadati</taxon>
        <taxon>Pseudomonadota</taxon>
        <taxon>Alphaproteobacteria</taxon>
        <taxon>Rhodobacterales</taxon>
        <taxon>Roseobacteraceae</taxon>
        <taxon>Palleronia</taxon>
    </lineage>
</organism>
<evidence type="ECO:0000256" key="4">
    <source>
        <dbReference type="ARBA" id="ARBA00022519"/>
    </source>
</evidence>
<proteinExistence type="inferred from homology"/>
<keyword evidence="5 9" id="KW-0812">Transmembrane</keyword>
<evidence type="ECO:0000256" key="7">
    <source>
        <dbReference type="ARBA" id="ARBA00023136"/>
    </source>
</evidence>
<evidence type="ECO:0000256" key="9">
    <source>
        <dbReference type="RuleBase" id="RU369079"/>
    </source>
</evidence>
<dbReference type="PANTHER" id="PTHR35011:SF2">
    <property type="entry name" value="2,3-DIKETO-L-GULONATE TRAP TRANSPORTER SMALL PERMEASE PROTEIN YIAM"/>
    <property type="match status" value="1"/>
</dbReference>
<dbReference type="GO" id="GO:0015740">
    <property type="term" value="P:C4-dicarboxylate transport"/>
    <property type="evidence" value="ECO:0007669"/>
    <property type="project" value="TreeGrafter"/>
</dbReference>
<evidence type="ECO:0000256" key="3">
    <source>
        <dbReference type="ARBA" id="ARBA00022475"/>
    </source>
</evidence>
<keyword evidence="3" id="KW-1003">Cell membrane</keyword>
<comment type="function">
    <text evidence="9">Part of the tripartite ATP-independent periplasmic (TRAP) transport system.</text>
</comment>
<accession>A0A2W7NUH7</accession>
<evidence type="ECO:0000313" key="11">
    <source>
        <dbReference type="EMBL" id="PZX16996.1"/>
    </source>
</evidence>
<evidence type="ECO:0000256" key="5">
    <source>
        <dbReference type="ARBA" id="ARBA00022692"/>
    </source>
</evidence>
<gene>
    <name evidence="11" type="ORF">LX81_01626</name>
</gene>
<keyword evidence="7 9" id="KW-0472">Membrane</keyword>
<dbReference type="GO" id="GO:0005886">
    <property type="term" value="C:plasma membrane"/>
    <property type="evidence" value="ECO:0007669"/>
    <property type="project" value="UniProtKB-SubCell"/>
</dbReference>
<name>A0A2W7NUH7_9RHOB</name>
<dbReference type="InterPro" id="IPR055348">
    <property type="entry name" value="DctQ"/>
</dbReference>
<keyword evidence="12" id="KW-1185">Reference proteome</keyword>
<keyword evidence="6 9" id="KW-1133">Transmembrane helix</keyword>
<comment type="subcellular location">
    <subcellularLocation>
        <location evidence="1 9">Cell inner membrane</location>
        <topology evidence="1 9">Multi-pass membrane protein</topology>
    </subcellularLocation>
</comment>
<evidence type="ECO:0000313" key="12">
    <source>
        <dbReference type="Proteomes" id="UP000248916"/>
    </source>
</evidence>
<reference evidence="11 12" key="1">
    <citation type="submission" date="2018-06" db="EMBL/GenBank/DDBJ databases">
        <title>Genomic Encyclopedia of Archaeal and Bacterial Type Strains, Phase II (KMG-II): from individual species to whole genera.</title>
        <authorList>
            <person name="Goeker M."/>
        </authorList>
    </citation>
    <scope>NUCLEOTIDE SEQUENCE [LARGE SCALE GENOMIC DNA]</scope>
    <source>
        <strain evidence="11 12">DSM 22009</strain>
    </source>
</reference>
<protein>
    <recommendedName>
        <fullName evidence="9">TRAP transporter small permease protein</fullName>
    </recommendedName>
</protein>
<dbReference type="Pfam" id="PF04290">
    <property type="entry name" value="DctQ"/>
    <property type="match status" value="1"/>
</dbReference>
<dbReference type="InterPro" id="IPR007387">
    <property type="entry name" value="TRAP_DctQ"/>
</dbReference>
<feature type="transmembrane region" description="Helical" evidence="9">
    <location>
        <begin position="123"/>
        <end position="147"/>
    </location>
</feature>
<evidence type="ECO:0000256" key="1">
    <source>
        <dbReference type="ARBA" id="ARBA00004429"/>
    </source>
</evidence>
<dbReference type="AlphaFoldDB" id="A0A2W7NUH7"/>
<keyword evidence="2 9" id="KW-0813">Transport</keyword>
<evidence type="ECO:0000256" key="8">
    <source>
        <dbReference type="ARBA" id="ARBA00038436"/>
    </source>
</evidence>
<evidence type="ECO:0000256" key="2">
    <source>
        <dbReference type="ARBA" id="ARBA00022448"/>
    </source>
</evidence>
<feature type="domain" description="Tripartite ATP-independent periplasmic transporters DctQ component" evidence="10">
    <location>
        <begin position="60"/>
        <end position="200"/>
    </location>
</feature>
<comment type="caution">
    <text evidence="11">The sequence shown here is derived from an EMBL/GenBank/DDBJ whole genome shotgun (WGS) entry which is preliminary data.</text>
</comment>